<dbReference type="Proteomes" id="UP000092445">
    <property type="component" value="Unassembled WGS sequence"/>
</dbReference>
<reference evidence="3" key="1">
    <citation type="submission" date="2014-03" db="EMBL/GenBank/DDBJ databases">
        <authorList>
            <person name="Aksoy S."/>
            <person name="Warren W."/>
            <person name="Wilson R.K."/>
        </authorList>
    </citation>
    <scope>NUCLEOTIDE SEQUENCE [LARGE SCALE GENOMIC DNA]</scope>
    <source>
        <strain evidence="3">IAEA</strain>
    </source>
</reference>
<name>A0A1B0AE85_GLOPL</name>
<dbReference type="Gene3D" id="3.40.20.10">
    <property type="entry name" value="Severin"/>
    <property type="match status" value="1"/>
</dbReference>
<evidence type="ECO:0000256" key="1">
    <source>
        <dbReference type="SAM" id="MobiDB-lite"/>
    </source>
</evidence>
<dbReference type="STRING" id="7398.A0A1B0AE85"/>
<proteinExistence type="predicted"/>
<dbReference type="VEuPathDB" id="VectorBase:GPAI042937"/>
<organism evidence="2 3">
    <name type="scientific">Glossina pallidipes</name>
    <name type="common">Tsetse fly</name>
    <dbReference type="NCBI Taxonomy" id="7398"/>
    <lineage>
        <taxon>Eukaryota</taxon>
        <taxon>Metazoa</taxon>
        <taxon>Ecdysozoa</taxon>
        <taxon>Arthropoda</taxon>
        <taxon>Hexapoda</taxon>
        <taxon>Insecta</taxon>
        <taxon>Pterygota</taxon>
        <taxon>Neoptera</taxon>
        <taxon>Endopterygota</taxon>
        <taxon>Diptera</taxon>
        <taxon>Brachycera</taxon>
        <taxon>Muscomorpha</taxon>
        <taxon>Hippoboscoidea</taxon>
        <taxon>Glossinidae</taxon>
        <taxon>Glossina</taxon>
    </lineage>
</organism>
<dbReference type="SUPFAM" id="SSF82754">
    <property type="entry name" value="C-terminal, gelsolin-like domain of Sec23/24"/>
    <property type="match status" value="1"/>
</dbReference>
<evidence type="ECO:0000313" key="3">
    <source>
        <dbReference type="Proteomes" id="UP000092445"/>
    </source>
</evidence>
<keyword evidence="3" id="KW-1185">Reference proteome</keyword>
<dbReference type="AlphaFoldDB" id="A0A1B0AE85"/>
<feature type="compositionally biased region" description="Polar residues" evidence="1">
    <location>
        <begin position="286"/>
        <end position="301"/>
    </location>
</feature>
<protein>
    <submittedName>
        <fullName evidence="2">Uncharacterized protein</fullName>
    </submittedName>
</protein>
<reference evidence="2" key="2">
    <citation type="submission" date="2020-05" db="UniProtKB">
        <authorList>
            <consortium name="EnsemblMetazoa"/>
        </authorList>
    </citation>
    <scope>IDENTIFICATION</scope>
    <source>
        <strain evidence="2">IAEA</strain>
    </source>
</reference>
<feature type="region of interest" description="Disordered" evidence="1">
    <location>
        <begin position="283"/>
        <end position="302"/>
    </location>
</feature>
<sequence>MTLGPLTAADRDYNMELKGALFPQKKQKKNPNIIKTLQKGQLKPRFYNTSSMDSRSIILMDCGMLIMIYIGLNVAPSILETVFGVKSTSELVDYIYGLPNISSAESSTVKRFLNKLNGILVQPSHNSINDWSTIAANLVYRIMKKKGKNNNRAKVSQLLNERLMIETDWLWRISRPTHASFQFMETTFPTVKKREKCLGDSLIVDIVSPLEAVAPKAGTLWDPDGKTCPRRPKPIRRVLAVKPELCMPTSLASRAGRASSTFGGGSAITTSSTDSASISISTLTSNDKSPFTTESNESPFSLSVRLRPGSTVLTTKSYVLKNM</sequence>
<evidence type="ECO:0000313" key="2">
    <source>
        <dbReference type="EnsemblMetazoa" id="GPAI042937-PA"/>
    </source>
</evidence>
<accession>A0A1B0AE85</accession>
<dbReference type="InterPro" id="IPR036180">
    <property type="entry name" value="Gelsolin-like_dom_sf"/>
</dbReference>
<dbReference type="InterPro" id="IPR029006">
    <property type="entry name" value="ADF-H/Gelsolin-like_dom_sf"/>
</dbReference>
<dbReference type="EnsemblMetazoa" id="GPAI042937-RA">
    <property type="protein sequence ID" value="GPAI042937-PA"/>
    <property type="gene ID" value="GPAI042937"/>
</dbReference>